<protein>
    <submittedName>
        <fullName evidence="2">HET-domain-containing protein</fullName>
    </submittedName>
</protein>
<proteinExistence type="predicted"/>
<organism evidence="2 3">
    <name type="scientific">Tothia fuscella</name>
    <dbReference type="NCBI Taxonomy" id="1048955"/>
    <lineage>
        <taxon>Eukaryota</taxon>
        <taxon>Fungi</taxon>
        <taxon>Dikarya</taxon>
        <taxon>Ascomycota</taxon>
        <taxon>Pezizomycotina</taxon>
        <taxon>Dothideomycetes</taxon>
        <taxon>Pleosporomycetidae</taxon>
        <taxon>Venturiales</taxon>
        <taxon>Cylindrosympodiaceae</taxon>
        <taxon>Tothia</taxon>
    </lineage>
</organism>
<dbReference type="OrthoDB" id="5135333at2759"/>
<dbReference type="InterPro" id="IPR010730">
    <property type="entry name" value="HET"/>
</dbReference>
<feature type="non-terminal residue" evidence="2">
    <location>
        <position position="312"/>
    </location>
</feature>
<dbReference type="Proteomes" id="UP000800235">
    <property type="component" value="Unassembled WGS sequence"/>
</dbReference>
<dbReference type="PANTHER" id="PTHR33112:SF12">
    <property type="entry name" value="HETEROKARYON INCOMPATIBILITY DOMAIN-CONTAINING PROTEIN"/>
    <property type="match status" value="1"/>
</dbReference>
<gene>
    <name evidence="2" type="ORF">EJ08DRAFT_590421</name>
</gene>
<evidence type="ECO:0000313" key="2">
    <source>
        <dbReference type="EMBL" id="KAF2429642.1"/>
    </source>
</evidence>
<dbReference type="Pfam" id="PF06985">
    <property type="entry name" value="HET"/>
    <property type="match status" value="1"/>
</dbReference>
<keyword evidence="3" id="KW-1185">Reference proteome</keyword>
<evidence type="ECO:0000313" key="3">
    <source>
        <dbReference type="Proteomes" id="UP000800235"/>
    </source>
</evidence>
<accession>A0A9P4NQ71</accession>
<feature type="domain" description="Heterokaryon incompatibility" evidence="1">
    <location>
        <begin position="145"/>
        <end position="291"/>
    </location>
</feature>
<dbReference type="EMBL" id="MU007045">
    <property type="protein sequence ID" value="KAF2429642.1"/>
    <property type="molecule type" value="Genomic_DNA"/>
</dbReference>
<dbReference type="AlphaFoldDB" id="A0A9P4NQ71"/>
<dbReference type="PANTHER" id="PTHR33112">
    <property type="entry name" value="DOMAIN PROTEIN, PUTATIVE-RELATED"/>
    <property type="match status" value="1"/>
</dbReference>
<evidence type="ECO:0000259" key="1">
    <source>
        <dbReference type="Pfam" id="PF06985"/>
    </source>
</evidence>
<comment type="caution">
    <text evidence="2">The sequence shown here is derived from an EMBL/GenBank/DDBJ whole genome shotgun (WGS) entry which is preliminary data.</text>
</comment>
<name>A0A9P4NQ71_9PEZI</name>
<reference evidence="2" key="1">
    <citation type="journal article" date="2020" name="Stud. Mycol.">
        <title>101 Dothideomycetes genomes: a test case for predicting lifestyles and emergence of pathogens.</title>
        <authorList>
            <person name="Haridas S."/>
            <person name="Albert R."/>
            <person name="Binder M."/>
            <person name="Bloem J."/>
            <person name="Labutti K."/>
            <person name="Salamov A."/>
            <person name="Andreopoulos B."/>
            <person name="Baker S."/>
            <person name="Barry K."/>
            <person name="Bills G."/>
            <person name="Bluhm B."/>
            <person name="Cannon C."/>
            <person name="Castanera R."/>
            <person name="Culley D."/>
            <person name="Daum C."/>
            <person name="Ezra D."/>
            <person name="Gonzalez J."/>
            <person name="Henrissat B."/>
            <person name="Kuo A."/>
            <person name="Liang C."/>
            <person name="Lipzen A."/>
            <person name="Lutzoni F."/>
            <person name="Magnuson J."/>
            <person name="Mondo S."/>
            <person name="Nolan M."/>
            <person name="Ohm R."/>
            <person name="Pangilinan J."/>
            <person name="Park H.-J."/>
            <person name="Ramirez L."/>
            <person name="Alfaro M."/>
            <person name="Sun H."/>
            <person name="Tritt A."/>
            <person name="Yoshinaga Y."/>
            <person name="Zwiers L.-H."/>
            <person name="Turgeon B."/>
            <person name="Goodwin S."/>
            <person name="Spatafora J."/>
            <person name="Crous P."/>
            <person name="Grigoriev I."/>
        </authorList>
    </citation>
    <scope>NUCLEOTIDE SEQUENCE</scope>
    <source>
        <strain evidence="2">CBS 130266</strain>
    </source>
</reference>
<sequence>MTEDHLQHILDRVDNLDCASCELIGSALPFNTLPLPSRGNNSGRIASNDLPILQPLHGIEIRSGDDDRRLYGTLVSQKSGTTYSTIIAEVMDFGLLATWLEKCKQQHKQGCGQRDLAKRHSMAIEILLIDVDRNCIASKTTASRYFALSYVWGDAITTTTTMQNLAQFEQPGSLKQNLTLPKTVTDAMELTRKMGVQYLWVDCLSIIQDSPKKHQDIINMDIVYSQAELTIVAVSGTDANSGLPGVQRRTRRQRVLSKTQKAPGLYFKLPDSKYKLLDGTKYSKRGWTFQELLLSRRVLFVTEHQATFHCDT</sequence>